<comment type="caution">
    <text evidence="1">The sequence shown here is derived from an EMBL/GenBank/DDBJ whole genome shotgun (WGS) entry which is preliminary data.</text>
</comment>
<gene>
    <name evidence="1" type="ORF">ACFSNB_13380</name>
</gene>
<protein>
    <submittedName>
        <fullName evidence="1">Uncharacterized protein</fullName>
    </submittedName>
</protein>
<reference evidence="2" key="1">
    <citation type="journal article" date="2019" name="Int. J. Syst. Evol. Microbiol.">
        <title>The Global Catalogue of Microorganisms (GCM) 10K type strain sequencing project: providing services to taxonomists for standard genome sequencing and annotation.</title>
        <authorList>
            <consortium name="The Broad Institute Genomics Platform"/>
            <consortium name="The Broad Institute Genome Sequencing Center for Infectious Disease"/>
            <person name="Wu L."/>
            <person name="Ma J."/>
        </authorList>
    </citation>
    <scope>NUCLEOTIDE SEQUENCE [LARGE SCALE GENOMIC DNA]</scope>
    <source>
        <strain evidence="2">KCTC 15012</strain>
    </source>
</reference>
<evidence type="ECO:0000313" key="1">
    <source>
        <dbReference type="EMBL" id="MFD2234798.1"/>
    </source>
</evidence>
<dbReference type="Proteomes" id="UP001597296">
    <property type="component" value="Unassembled WGS sequence"/>
</dbReference>
<dbReference type="RefSeq" id="WP_377317371.1">
    <property type="nucleotide sequence ID" value="NZ_JBHUIY010000028.1"/>
</dbReference>
<keyword evidence="2" id="KW-1185">Reference proteome</keyword>
<evidence type="ECO:0000313" key="2">
    <source>
        <dbReference type="Proteomes" id="UP001597296"/>
    </source>
</evidence>
<accession>A0ABW5CDB5</accession>
<organism evidence="1 2">
    <name type="scientific">Phaeospirillum tilakii</name>
    <dbReference type="NCBI Taxonomy" id="741673"/>
    <lineage>
        <taxon>Bacteria</taxon>
        <taxon>Pseudomonadati</taxon>
        <taxon>Pseudomonadota</taxon>
        <taxon>Alphaproteobacteria</taxon>
        <taxon>Rhodospirillales</taxon>
        <taxon>Rhodospirillaceae</taxon>
        <taxon>Phaeospirillum</taxon>
    </lineage>
</organism>
<proteinExistence type="predicted"/>
<name>A0ABW5CDB5_9PROT</name>
<sequence>MARKDLLSTDLVRDRHVAALALHVGDHRPLSQAMLAQETGCELRTVRAHLYGETTPPLATWLAYAEVLPDSYANALLGLAGLGGARRLGAAPAPTVALAEMAEGVAALADALADGRIDHTERPTVIKELREAISAAEALVAALENTDRGDR</sequence>
<dbReference type="EMBL" id="JBHUIY010000028">
    <property type="protein sequence ID" value="MFD2234798.1"/>
    <property type="molecule type" value="Genomic_DNA"/>
</dbReference>